<dbReference type="EMBL" id="JAUSRB010000002">
    <property type="protein sequence ID" value="MDP9863804.1"/>
    <property type="molecule type" value="Genomic_DNA"/>
</dbReference>
<keyword evidence="3" id="KW-0812">Transmembrane</keyword>
<proteinExistence type="predicted"/>
<evidence type="ECO:0000256" key="1">
    <source>
        <dbReference type="ARBA" id="ARBA00022448"/>
    </source>
</evidence>
<feature type="domain" description="Peptidoglycan binding-like" evidence="4">
    <location>
        <begin position="149"/>
        <end position="196"/>
    </location>
</feature>
<dbReference type="Proteomes" id="UP001230426">
    <property type="component" value="Unassembled WGS sequence"/>
</dbReference>
<dbReference type="InterPro" id="IPR036365">
    <property type="entry name" value="PGBD-like_sf"/>
</dbReference>
<reference evidence="5 6" key="1">
    <citation type="submission" date="2023-07" db="EMBL/GenBank/DDBJ databases">
        <title>Sequencing the genomes of 1000 actinobacteria strains.</title>
        <authorList>
            <person name="Klenk H.-P."/>
        </authorList>
    </citation>
    <scope>NUCLEOTIDE SEQUENCE [LARGE SCALE GENOMIC DNA]</scope>
    <source>
        <strain evidence="5 6">DSM 44109</strain>
    </source>
</reference>
<keyword evidence="3" id="KW-1133">Transmembrane helix</keyword>
<evidence type="ECO:0000259" key="4">
    <source>
        <dbReference type="Pfam" id="PF01471"/>
    </source>
</evidence>
<dbReference type="InterPro" id="IPR002477">
    <property type="entry name" value="Peptidoglycan-bd-like"/>
</dbReference>
<evidence type="ECO:0000256" key="3">
    <source>
        <dbReference type="SAM" id="Phobius"/>
    </source>
</evidence>
<protein>
    <submittedName>
        <fullName evidence="5">Peptidoglycan hydrolase-like protein with peptidoglycan-binding domain</fullName>
    </submittedName>
</protein>
<dbReference type="PANTHER" id="PTHR30097:SF4">
    <property type="entry name" value="SLR6042 PROTEIN"/>
    <property type="match status" value="1"/>
</dbReference>
<dbReference type="Gene3D" id="1.10.101.10">
    <property type="entry name" value="PGBD-like superfamily/PGBD"/>
    <property type="match status" value="1"/>
</dbReference>
<organism evidence="5 6">
    <name type="scientific">Streptosporangium brasiliense</name>
    <dbReference type="NCBI Taxonomy" id="47480"/>
    <lineage>
        <taxon>Bacteria</taxon>
        <taxon>Bacillati</taxon>
        <taxon>Actinomycetota</taxon>
        <taxon>Actinomycetes</taxon>
        <taxon>Streptosporangiales</taxon>
        <taxon>Streptosporangiaceae</taxon>
        <taxon>Streptosporangium</taxon>
    </lineage>
</organism>
<dbReference type="InterPro" id="IPR051909">
    <property type="entry name" value="MFP_Cation_Efflux"/>
</dbReference>
<sequence>MTGEAAVENPEDRPGRAVAGEARPRRRGRRGRRIAVAAVAAAAAGAAVTATLGLGGGSPAGGTVESGLPPKTAGVTRQTLVDTQSADGELGYGPATTATSRLSGTLTRLPDTGDRITRGRALYEVDDRPVTLMYGALPAYRALSQGVEGPDVEQLERNLKALGYRGFTVDEEYTYATAEAVMRWQEDRGLEETGTVELGRVVFAPHAVRVESLQTGEGDLTAPGGKVLAYTGTTRAVTVELDTADQRLAKKGAKVTVTLPDDTTVRGRVDEVTTVIEPGDGQGGDAQTKVEVVVGLTGRNARKAVGAYALASVDVSFTAGTRKNVLTVPVAALLALQEGGFGVEVVKGSTSTYVPVRTGLFSGGRVEISGDGITEGTAVGMPK</sequence>
<keyword evidence="1" id="KW-0813">Transport</keyword>
<accession>A0ABT9R3K3</accession>
<gene>
    <name evidence="5" type="ORF">J2S55_003070</name>
</gene>
<dbReference type="InterPro" id="IPR036366">
    <property type="entry name" value="PGBDSf"/>
</dbReference>
<evidence type="ECO:0000313" key="5">
    <source>
        <dbReference type="EMBL" id="MDP9863804.1"/>
    </source>
</evidence>
<keyword evidence="6" id="KW-1185">Reference proteome</keyword>
<keyword evidence="3" id="KW-0472">Membrane</keyword>
<dbReference type="RefSeq" id="WP_306861027.1">
    <property type="nucleotide sequence ID" value="NZ_JAUSRB010000002.1"/>
</dbReference>
<feature type="transmembrane region" description="Helical" evidence="3">
    <location>
        <begin position="34"/>
        <end position="54"/>
    </location>
</feature>
<name>A0ABT9R3K3_9ACTN</name>
<dbReference type="PANTHER" id="PTHR30097">
    <property type="entry name" value="CATION EFFLUX SYSTEM PROTEIN CUSB"/>
    <property type="match status" value="1"/>
</dbReference>
<dbReference type="Pfam" id="PF01471">
    <property type="entry name" value="PG_binding_1"/>
    <property type="match status" value="1"/>
</dbReference>
<dbReference type="SUPFAM" id="SSF47090">
    <property type="entry name" value="PGBD-like"/>
    <property type="match status" value="1"/>
</dbReference>
<comment type="caution">
    <text evidence="5">The sequence shown here is derived from an EMBL/GenBank/DDBJ whole genome shotgun (WGS) entry which is preliminary data.</text>
</comment>
<feature type="region of interest" description="Disordered" evidence="2">
    <location>
        <begin position="1"/>
        <end position="31"/>
    </location>
</feature>
<evidence type="ECO:0000313" key="6">
    <source>
        <dbReference type="Proteomes" id="UP001230426"/>
    </source>
</evidence>
<evidence type="ECO:0000256" key="2">
    <source>
        <dbReference type="SAM" id="MobiDB-lite"/>
    </source>
</evidence>
<dbReference type="Gene3D" id="2.40.420.20">
    <property type="match status" value="1"/>
</dbReference>